<dbReference type="PROSITE" id="PS51365">
    <property type="entry name" value="RENAL_DIPEPTIDASE_2"/>
    <property type="match status" value="1"/>
</dbReference>
<dbReference type="GO" id="GO:0070573">
    <property type="term" value="F:metallodipeptidase activity"/>
    <property type="evidence" value="ECO:0007669"/>
    <property type="project" value="InterPro"/>
</dbReference>
<feature type="chain" id="PRO_5032327716" evidence="2">
    <location>
        <begin position="20"/>
        <end position="452"/>
    </location>
</feature>
<reference evidence="3 4" key="1">
    <citation type="submission" date="2020-07" db="EMBL/GenBank/DDBJ databases">
        <authorList>
            <person name="Sun Q."/>
        </authorList>
    </citation>
    <scope>NUCLEOTIDE SEQUENCE [LARGE SCALE GENOMIC DNA]</scope>
    <source>
        <strain evidence="3 4">CGMCC 1.13654</strain>
    </source>
</reference>
<dbReference type="CDD" id="cd01301">
    <property type="entry name" value="rDP_like"/>
    <property type="match status" value="1"/>
</dbReference>
<organism evidence="3 4">
    <name type="scientific">Sphingomonas chungangi</name>
    <dbReference type="NCBI Taxonomy" id="2683589"/>
    <lineage>
        <taxon>Bacteria</taxon>
        <taxon>Pseudomonadati</taxon>
        <taxon>Pseudomonadota</taxon>
        <taxon>Alphaproteobacteria</taxon>
        <taxon>Sphingomonadales</taxon>
        <taxon>Sphingomonadaceae</taxon>
        <taxon>Sphingomonas</taxon>
    </lineage>
</organism>
<dbReference type="GO" id="GO:0006508">
    <property type="term" value="P:proteolysis"/>
    <property type="evidence" value="ECO:0007669"/>
    <property type="project" value="InterPro"/>
</dbReference>
<dbReference type="SUPFAM" id="SSF51556">
    <property type="entry name" value="Metallo-dependent hydrolases"/>
    <property type="match status" value="1"/>
</dbReference>
<dbReference type="AlphaFoldDB" id="A0A838L3P0"/>
<dbReference type="Gene3D" id="3.20.20.140">
    <property type="entry name" value="Metal-dependent hydrolases"/>
    <property type="match status" value="1"/>
</dbReference>
<evidence type="ECO:0000313" key="4">
    <source>
        <dbReference type="Proteomes" id="UP000570166"/>
    </source>
</evidence>
<gene>
    <name evidence="3" type="ORF">HZF05_03535</name>
</gene>
<dbReference type="PANTHER" id="PTHR10443">
    <property type="entry name" value="MICROSOMAL DIPEPTIDASE"/>
    <property type="match status" value="1"/>
</dbReference>
<evidence type="ECO:0000256" key="1">
    <source>
        <dbReference type="SAM" id="MobiDB-lite"/>
    </source>
</evidence>
<evidence type="ECO:0000313" key="3">
    <source>
        <dbReference type="EMBL" id="MBA2933162.1"/>
    </source>
</evidence>
<evidence type="ECO:0000256" key="2">
    <source>
        <dbReference type="SAM" id="SignalP"/>
    </source>
</evidence>
<dbReference type="Proteomes" id="UP000570166">
    <property type="component" value="Unassembled WGS sequence"/>
</dbReference>
<dbReference type="InterPro" id="IPR008257">
    <property type="entry name" value="Pept_M19"/>
</dbReference>
<sequence length="452" mass="49024">MKIFALIACLSLTATPVFAVSPDSVARVARILKTTPLIDGHNDWAEVLREREGEARWTMDLRQGLGARPIPYNTDIARLRQGMVGGQFWSVWVDASLPPLEQVKETLEQIDLVKDIAARYPDTFEMARTADDVRRIHKAGKIACLIGVEGGNQIADSLSVLRAYRDLGAGYLTLTHSKTIEWADSATDNPKHGGLTPYGEAVVHELNRLGMLVDLSHVSEATMRAALRVSKAPVIFSHSGARALDDHPRDVPDDVLRLVAANGGVVMVNYALAYVSDDYRRWSSDKHAEEARYNSPPFGGLYIGQPDRAAEAMKQWLAAHPAPRVTLSQVADHIEHIAKVAGVDHVGIGSDFDGVDNDLPEGLRDVSTYPALLAELIRRGWSDAEVAKLAGGNVLRVMERAEAVAASMKGELPVTVTEPALDGQAAARPRSQRPNSVRSITSAAPVIPARLG</sequence>
<accession>A0A838L3P0</accession>
<feature type="signal peptide" evidence="2">
    <location>
        <begin position="1"/>
        <end position="19"/>
    </location>
</feature>
<dbReference type="PANTHER" id="PTHR10443:SF12">
    <property type="entry name" value="DIPEPTIDASE"/>
    <property type="match status" value="1"/>
</dbReference>
<dbReference type="Pfam" id="PF01244">
    <property type="entry name" value="Peptidase_M19"/>
    <property type="match status" value="1"/>
</dbReference>
<keyword evidence="4" id="KW-1185">Reference proteome</keyword>
<protein>
    <submittedName>
        <fullName evidence="3">Membrane dipeptidase</fullName>
    </submittedName>
</protein>
<keyword evidence="2" id="KW-0732">Signal</keyword>
<dbReference type="EMBL" id="JACEIB010000002">
    <property type="protein sequence ID" value="MBA2933162.1"/>
    <property type="molecule type" value="Genomic_DNA"/>
</dbReference>
<name>A0A838L3P0_9SPHN</name>
<proteinExistence type="predicted"/>
<comment type="caution">
    <text evidence="3">The sequence shown here is derived from an EMBL/GenBank/DDBJ whole genome shotgun (WGS) entry which is preliminary data.</text>
</comment>
<dbReference type="RefSeq" id="WP_160366315.1">
    <property type="nucleotide sequence ID" value="NZ_JACEIB010000002.1"/>
</dbReference>
<feature type="compositionally biased region" description="Polar residues" evidence="1">
    <location>
        <begin position="432"/>
        <end position="442"/>
    </location>
</feature>
<dbReference type="InterPro" id="IPR032466">
    <property type="entry name" value="Metal_Hydrolase"/>
</dbReference>
<feature type="region of interest" description="Disordered" evidence="1">
    <location>
        <begin position="420"/>
        <end position="452"/>
    </location>
</feature>